<reference evidence="12 13" key="1">
    <citation type="submission" date="2023-11" db="EMBL/GenBank/DDBJ databases">
        <title>Unpublished Manusciprt.</title>
        <authorList>
            <person name="Saticioglu I.B."/>
            <person name="Ay H."/>
            <person name="Ajmi N."/>
            <person name="Altun S."/>
            <person name="Duman M."/>
        </authorList>
    </citation>
    <scope>NUCLEOTIDE SEQUENCE [LARGE SCALE GENOMIC DNA]</scope>
    <source>
        <strain evidence="12 13">Fl-318</strain>
    </source>
</reference>
<keyword evidence="7 8" id="KW-0998">Cell outer membrane</keyword>
<comment type="caution">
    <text evidence="12">The sequence shown here is derived from an EMBL/GenBank/DDBJ whole genome shotgun (WGS) entry which is preliminary data.</text>
</comment>
<evidence type="ECO:0000256" key="7">
    <source>
        <dbReference type="ARBA" id="ARBA00023237"/>
    </source>
</evidence>
<dbReference type="Pfam" id="PF07715">
    <property type="entry name" value="Plug"/>
    <property type="match status" value="1"/>
</dbReference>
<dbReference type="InterPro" id="IPR008969">
    <property type="entry name" value="CarboxyPept-like_regulatory"/>
</dbReference>
<keyword evidence="12" id="KW-0675">Receptor</keyword>
<dbReference type="Pfam" id="PF13715">
    <property type="entry name" value="CarbopepD_reg_2"/>
    <property type="match status" value="1"/>
</dbReference>
<dbReference type="NCBIfam" id="TIGR04056">
    <property type="entry name" value="OMP_RagA_SusC"/>
    <property type="match status" value="1"/>
</dbReference>
<dbReference type="RefSeq" id="WP_230004725.1">
    <property type="nucleotide sequence ID" value="NZ_CP087134.1"/>
</dbReference>
<evidence type="ECO:0000256" key="3">
    <source>
        <dbReference type="ARBA" id="ARBA00022452"/>
    </source>
</evidence>
<evidence type="ECO:0000313" key="13">
    <source>
        <dbReference type="Proteomes" id="UP001273350"/>
    </source>
</evidence>
<dbReference type="PROSITE" id="PS52016">
    <property type="entry name" value="TONB_DEPENDENT_REC_3"/>
    <property type="match status" value="1"/>
</dbReference>
<dbReference type="SUPFAM" id="SSF56935">
    <property type="entry name" value="Porins"/>
    <property type="match status" value="1"/>
</dbReference>
<sequence>MNNKIKVTLLTMALYFLNLTCYSRVICLNYSGISVKETEGILKEKSGYSFVFESDDFDTKRRISIDVVNQPIDQIKEKITGIITDSKGLFIAGATIKNKETSKTTISDSEGKFDIEASIGDILEISCISYITTSITVSDKNTVSIILQEDSKVLDEVVVIGYGKQSKTKVMGASVQIKTDELNKVAGANFAQQLSGKMAGVQVNETSGQPGSSSKIIIRGTGTLTAGSNPLIVVDGVPLSEGTTLNSINSYDIESINVLKDAASAAIYGSRGANGVILVSTKKGKKGAPTISFDYYTGIQRQASRVELVNANQAAQFFNEARDWGYVSKKPATRSENDDEATRIAKGAGKRELRLNYLKNPGLSGLANTNWMDEVFRDALMKNYSLGISGGNEKSNYYISTNYFKQQGIVIETDYERYTSSIRFNTELSDKFKFGISLNPSYSVQNKYDQDDGFNTNPVLSLIISYPFFSPYTKDGSLAIGDQLAANAPQDGALAENPVAIIKLNSNVERYFRLFGNAFVTYDISDGLQFKTLFGGDYRNPLKQFYSPSSVGYYRMPAPKAPIASETVSIAKNIITENTLNYTKNFGEHQIELLAGYTYQREEGTSSDITGTGISDDNLPNIAGASAYKVSSSKEAWVLISYLGRAQYFYKQKYQLTGTLRRDGSSRFGSNSKWGLFPSIAAGWIVSKETFFPETTIFTFAKIRASWGKTGNNQIGSYGSIALVNSQNYVYGNDLSPGFTTTSSPNPDLSWENRASTNLGLDLTIYRKFNFTADFYTSITSDLLLNVPVPQQSGFTTSTQNTGELKNSGIEISFEGNGINLGQVKWNFGGNITTNKSEVLKLGNNQNEIITGYQGSYRTKVGGPIAELYGYNILGVYKTNEQIAATPHIPGTLTGDYIMEDSNKDGIIDNKDKKGFGSYAPKITYGFNSSFAYKDFELSFSINGIQGRKKLAKETAVFLESGEGFSMPSTYYFKNRYHPVNNPNGFLGQPNTGNFSSNRQAARGSSNTFTNADYIRLRDIQIAYNLPKTTIKKIGLTRARIYLSGNNLINITKYRGFNSEAETDNILEMGFNNNRIYPNTKSVIFGINLTF</sequence>
<dbReference type="Proteomes" id="UP001273350">
    <property type="component" value="Unassembled WGS sequence"/>
</dbReference>
<protein>
    <submittedName>
        <fullName evidence="12">TonB-dependent receptor</fullName>
    </submittedName>
</protein>
<dbReference type="InterPro" id="IPR036942">
    <property type="entry name" value="Beta-barrel_TonB_sf"/>
</dbReference>
<dbReference type="Pfam" id="PF00593">
    <property type="entry name" value="TonB_dep_Rec_b-barrel"/>
    <property type="match status" value="1"/>
</dbReference>
<evidence type="ECO:0000256" key="6">
    <source>
        <dbReference type="ARBA" id="ARBA00023136"/>
    </source>
</evidence>
<evidence type="ECO:0000259" key="10">
    <source>
        <dbReference type="Pfam" id="PF00593"/>
    </source>
</evidence>
<comment type="similarity">
    <text evidence="8 9">Belongs to the TonB-dependent receptor family.</text>
</comment>
<evidence type="ECO:0000256" key="5">
    <source>
        <dbReference type="ARBA" id="ARBA00023077"/>
    </source>
</evidence>
<dbReference type="InterPro" id="IPR039426">
    <property type="entry name" value="TonB-dep_rcpt-like"/>
</dbReference>
<evidence type="ECO:0000256" key="8">
    <source>
        <dbReference type="PROSITE-ProRule" id="PRU01360"/>
    </source>
</evidence>
<comment type="subcellular location">
    <subcellularLocation>
        <location evidence="1 8">Cell outer membrane</location>
        <topology evidence="1 8">Multi-pass membrane protein</topology>
    </subcellularLocation>
</comment>
<keyword evidence="3 8" id="KW-1134">Transmembrane beta strand</keyword>
<dbReference type="Gene3D" id="2.40.170.20">
    <property type="entry name" value="TonB-dependent receptor, beta-barrel domain"/>
    <property type="match status" value="1"/>
</dbReference>
<keyword evidence="13" id="KW-1185">Reference proteome</keyword>
<evidence type="ECO:0000256" key="4">
    <source>
        <dbReference type="ARBA" id="ARBA00022692"/>
    </source>
</evidence>
<keyword evidence="5 9" id="KW-0798">TonB box</keyword>
<dbReference type="NCBIfam" id="TIGR04057">
    <property type="entry name" value="SusC_RagA_signa"/>
    <property type="match status" value="1"/>
</dbReference>
<dbReference type="Gene3D" id="2.60.40.1120">
    <property type="entry name" value="Carboxypeptidase-like, regulatory domain"/>
    <property type="match status" value="1"/>
</dbReference>
<feature type="domain" description="TonB-dependent receptor-like beta-barrel" evidence="10">
    <location>
        <begin position="388"/>
        <end position="1048"/>
    </location>
</feature>
<keyword evidence="2 8" id="KW-0813">Transport</keyword>
<dbReference type="InterPro" id="IPR000531">
    <property type="entry name" value="Beta-barrel_TonB"/>
</dbReference>
<dbReference type="SUPFAM" id="SSF49464">
    <property type="entry name" value="Carboxypeptidase regulatory domain-like"/>
    <property type="match status" value="1"/>
</dbReference>
<accession>A0ABU4R830</accession>
<keyword evidence="6 8" id="KW-0472">Membrane</keyword>
<dbReference type="Gene3D" id="2.170.130.10">
    <property type="entry name" value="TonB-dependent receptor, plug domain"/>
    <property type="match status" value="1"/>
</dbReference>
<evidence type="ECO:0000313" key="12">
    <source>
        <dbReference type="EMBL" id="MDX6188732.1"/>
    </source>
</evidence>
<feature type="domain" description="TonB-dependent receptor plug" evidence="11">
    <location>
        <begin position="171"/>
        <end position="276"/>
    </location>
</feature>
<proteinExistence type="inferred from homology"/>
<dbReference type="InterPro" id="IPR023996">
    <property type="entry name" value="TonB-dep_OMP_SusC/RagA"/>
</dbReference>
<organism evidence="12 13">
    <name type="scientific">Flavobacterium cupriresistens</name>
    <dbReference type="NCBI Taxonomy" id="2893885"/>
    <lineage>
        <taxon>Bacteria</taxon>
        <taxon>Pseudomonadati</taxon>
        <taxon>Bacteroidota</taxon>
        <taxon>Flavobacteriia</taxon>
        <taxon>Flavobacteriales</taxon>
        <taxon>Flavobacteriaceae</taxon>
        <taxon>Flavobacterium</taxon>
    </lineage>
</organism>
<evidence type="ECO:0000256" key="1">
    <source>
        <dbReference type="ARBA" id="ARBA00004571"/>
    </source>
</evidence>
<evidence type="ECO:0000259" key="11">
    <source>
        <dbReference type="Pfam" id="PF07715"/>
    </source>
</evidence>
<evidence type="ECO:0000256" key="2">
    <source>
        <dbReference type="ARBA" id="ARBA00022448"/>
    </source>
</evidence>
<dbReference type="InterPro" id="IPR012910">
    <property type="entry name" value="Plug_dom"/>
</dbReference>
<name>A0ABU4R830_9FLAO</name>
<keyword evidence="4 8" id="KW-0812">Transmembrane</keyword>
<gene>
    <name evidence="12" type="ORF">SGQ83_05175</name>
</gene>
<dbReference type="EMBL" id="JAWXVI010000003">
    <property type="protein sequence ID" value="MDX6188732.1"/>
    <property type="molecule type" value="Genomic_DNA"/>
</dbReference>
<evidence type="ECO:0000256" key="9">
    <source>
        <dbReference type="RuleBase" id="RU003357"/>
    </source>
</evidence>
<dbReference type="InterPro" id="IPR037066">
    <property type="entry name" value="Plug_dom_sf"/>
</dbReference>
<dbReference type="InterPro" id="IPR023997">
    <property type="entry name" value="TonB-dep_OMP_SusC/RagA_CS"/>
</dbReference>